<dbReference type="EMBL" id="BRYB01003955">
    <property type="protein sequence ID" value="GMI23299.1"/>
    <property type="molecule type" value="Genomic_DNA"/>
</dbReference>
<reference evidence="3 4" key="1">
    <citation type="journal article" date="2023" name="Commun. Biol.">
        <title>Genome analysis of Parmales, the sister group of diatoms, reveals the evolutionary specialization of diatoms from phago-mixotrophs to photoautotrophs.</title>
        <authorList>
            <person name="Ban H."/>
            <person name="Sato S."/>
            <person name="Yoshikawa S."/>
            <person name="Yamada K."/>
            <person name="Nakamura Y."/>
            <person name="Ichinomiya M."/>
            <person name="Sato N."/>
            <person name="Blanc-Mathieu R."/>
            <person name="Endo H."/>
            <person name="Kuwata A."/>
            <person name="Ogata H."/>
        </authorList>
    </citation>
    <scope>NUCLEOTIDE SEQUENCE [LARGE SCALE GENOMIC DNA]</scope>
</reference>
<evidence type="ECO:0000256" key="1">
    <source>
        <dbReference type="SAM" id="MobiDB-lite"/>
    </source>
</evidence>
<name>A0ABQ6MBY1_9STRA</name>
<dbReference type="InterPro" id="IPR037898">
    <property type="entry name" value="NudC_fam"/>
</dbReference>
<dbReference type="InterPro" id="IPR007052">
    <property type="entry name" value="CS_dom"/>
</dbReference>
<evidence type="ECO:0000313" key="4">
    <source>
        <dbReference type="Proteomes" id="UP001165060"/>
    </source>
</evidence>
<keyword evidence="4" id="KW-1185">Reference proteome</keyword>
<dbReference type="Pfam" id="PF04969">
    <property type="entry name" value="CS"/>
    <property type="match status" value="1"/>
</dbReference>
<dbReference type="Proteomes" id="UP001165060">
    <property type="component" value="Unassembled WGS sequence"/>
</dbReference>
<feature type="compositionally biased region" description="Pro residues" evidence="1">
    <location>
        <begin position="73"/>
        <end position="84"/>
    </location>
</feature>
<feature type="domain" description="CS" evidence="2">
    <location>
        <begin position="102"/>
        <end position="195"/>
    </location>
</feature>
<dbReference type="Gene3D" id="2.60.40.790">
    <property type="match status" value="1"/>
</dbReference>
<evidence type="ECO:0000259" key="2">
    <source>
        <dbReference type="PROSITE" id="PS51203"/>
    </source>
</evidence>
<dbReference type="PROSITE" id="PS51203">
    <property type="entry name" value="CS"/>
    <property type="match status" value="1"/>
</dbReference>
<evidence type="ECO:0000313" key="3">
    <source>
        <dbReference type="EMBL" id="GMI23299.1"/>
    </source>
</evidence>
<dbReference type="PANTHER" id="PTHR12356:SF18">
    <property type="entry name" value="NUDC DOMAIN-CONTAINING PROTEIN 2"/>
    <property type="match status" value="1"/>
</dbReference>
<dbReference type="InterPro" id="IPR008978">
    <property type="entry name" value="HSP20-like_chaperone"/>
</dbReference>
<accession>A0ABQ6MBY1</accession>
<protein>
    <recommendedName>
        <fullName evidence="2">CS domain-containing protein</fullName>
    </recommendedName>
</protein>
<organism evidence="3 4">
    <name type="scientific">Tetraparma gracilis</name>
    <dbReference type="NCBI Taxonomy" id="2962635"/>
    <lineage>
        <taxon>Eukaryota</taxon>
        <taxon>Sar</taxon>
        <taxon>Stramenopiles</taxon>
        <taxon>Ochrophyta</taxon>
        <taxon>Bolidophyceae</taxon>
        <taxon>Parmales</taxon>
        <taxon>Triparmaceae</taxon>
        <taxon>Tetraparma</taxon>
    </lineage>
</organism>
<comment type="caution">
    <text evidence="3">The sequence shown here is derived from an EMBL/GenBank/DDBJ whole genome shotgun (WGS) entry which is preliminary data.</text>
</comment>
<dbReference type="PANTHER" id="PTHR12356">
    <property type="entry name" value="NUCLEAR MOVEMENT PROTEIN NUDC"/>
    <property type="match status" value="1"/>
</dbReference>
<proteinExistence type="predicted"/>
<dbReference type="SUPFAM" id="SSF49764">
    <property type="entry name" value="HSP20-like chaperones"/>
    <property type="match status" value="1"/>
</dbReference>
<dbReference type="CDD" id="cd06467">
    <property type="entry name" value="p23_NUDC_like"/>
    <property type="match status" value="1"/>
</dbReference>
<feature type="region of interest" description="Disordered" evidence="1">
    <location>
        <begin position="1"/>
        <end position="95"/>
    </location>
</feature>
<gene>
    <name evidence="3" type="ORF">TeGR_g1183</name>
</gene>
<sequence length="252" mass="27609">MSGFSYSKWDNLDSDSDTEPSPTIINQSAAPPSSAPPPPFAEKEQAAELANTPSTEHLDRPAETLQKATSTPLPAPGEPAPRPSQPATRQGSEKGRYQFRHEGNLIYEWSQDLDSVELFVRPPPTLPSSYLAVEIKPAHLKIGLKGGEQWFIDEATFGKVDTTESTWLVEGEGEARELNVVLVKASRGEIWDAALMGRIPGAVLDPVAKQAVQKELMLERFQEENPGFDFRNAEFNGAVPDAKTFMGGVKYD</sequence>